<evidence type="ECO:0000256" key="1">
    <source>
        <dbReference type="SAM" id="MobiDB-lite"/>
    </source>
</evidence>
<sequence>MNKDFYSVDYDSLDVATGYRGKRLGFMTSDGGLIKARRYSYVNATPQLYTAETLSDAIYLNRRFGERFCENIVRFHCKYTPSNNHSLKLLSRVRSEDSEHSLRKRLYEIFAISNAGNYVYRPTTAASIQNQYLATGTLGNADEDQSIVEVEEDESLPDRSNLKPHFHSSHFNGSEDEEDEDENTVNVWNLSKCSATSIDFLSNVRKA</sequence>
<reference evidence="3" key="1">
    <citation type="journal article" date="2024" name="IScience">
        <title>Strigolactones Initiate the Formation of Haustorium-like Structures in Castilleja.</title>
        <authorList>
            <person name="Buerger M."/>
            <person name="Peterson D."/>
            <person name="Chory J."/>
        </authorList>
    </citation>
    <scope>NUCLEOTIDE SEQUENCE [LARGE SCALE GENOMIC DNA]</scope>
</reference>
<feature type="region of interest" description="Disordered" evidence="1">
    <location>
        <begin position="151"/>
        <end position="184"/>
    </location>
</feature>
<feature type="compositionally biased region" description="Acidic residues" evidence="1">
    <location>
        <begin position="174"/>
        <end position="183"/>
    </location>
</feature>
<organism evidence="2 3">
    <name type="scientific">Castilleja foliolosa</name>
    <dbReference type="NCBI Taxonomy" id="1961234"/>
    <lineage>
        <taxon>Eukaryota</taxon>
        <taxon>Viridiplantae</taxon>
        <taxon>Streptophyta</taxon>
        <taxon>Embryophyta</taxon>
        <taxon>Tracheophyta</taxon>
        <taxon>Spermatophyta</taxon>
        <taxon>Magnoliopsida</taxon>
        <taxon>eudicotyledons</taxon>
        <taxon>Gunneridae</taxon>
        <taxon>Pentapetalae</taxon>
        <taxon>asterids</taxon>
        <taxon>lamiids</taxon>
        <taxon>Lamiales</taxon>
        <taxon>Orobanchaceae</taxon>
        <taxon>Pedicularideae</taxon>
        <taxon>Castillejinae</taxon>
        <taxon>Castilleja</taxon>
    </lineage>
</organism>
<name>A0ABD3CBQ5_9LAMI</name>
<dbReference type="Proteomes" id="UP001632038">
    <property type="component" value="Unassembled WGS sequence"/>
</dbReference>
<protein>
    <submittedName>
        <fullName evidence="2">Uncharacterized protein</fullName>
    </submittedName>
</protein>
<dbReference type="AlphaFoldDB" id="A0ABD3CBQ5"/>
<accession>A0ABD3CBQ5</accession>
<gene>
    <name evidence="2" type="ORF">CASFOL_029205</name>
</gene>
<dbReference type="EMBL" id="JAVIJP010000040">
    <property type="protein sequence ID" value="KAL3626992.1"/>
    <property type="molecule type" value="Genomic_DNA"/>
</dbReference>
<evidence type="ECO:0000313" key="3">
    <source>
        <dbReference type="Proteomes" id="UP001632038"/>
    </source>
</evidence>
<evidence type="ECO:0000313" key="2">
    <source>
        <dbReference type="EMBL" id="KAL3626992.1"/>
    </source>
</evidence>
<proteinExistence type="predicted"/>
<comment type="caution">
    <text evidence="2">The sequence shown here is derived from an EMBL/GenBank/DDBJ whole genome shotgun (WGS) entry which is preliminary data.</text>
</comment>
<keyword evidence="3" id="KW-1185">Reference proteome</keyword>